<dbReference type="EMBL" id="ML769509">
    <property type="protein sequence ID" value="KAE9396727.1"/>
    <property type="molecule type" value="Genomic_DNA"/>
</dbReference>
<dbReference type="InterPro" id="IPR023213">
    <property type="entry name" value="CAT-like_dom_sf"/>
</dbReference>
<dbReference type="Gene3D" id="3.30.559.10">
    <property type="entry name" value="Chloramphenicol acetyltransferase-like domain"/>
    <property type="match status" value="1"/>
</dbReference>
<sequence length="423" mass="48062">MNTAYAFSTTDGKMYTRKLHGFEALCNSYALHDFLLAYTGSVEVQLKEQNGSLVSETQFLKKILRRAWILLRHQVPSVALRTKYHPEDASWTVLYDVPSSLDDIDAWVHQTLFLRESEKGSLDHDIELGDMKWAFTNGEYSFRLIASMRIACPHGLVDGRMSMILLDQLVGSLNNQLSGTGPIDLCAISWGDETARLAPTGAILTGLMCEEIDQDDVSLGVQEGFVPFLPPFVENKKRTSDVTTRLVVFNSVQTTVFRDRCRRYQTTVTVAMDAAAAIGGDHYASTIEVFNNASHWFMPLSCKDQIGMETLRSTDSLSFNPCNQEFFWNAVEKEMSAAHSSVKKDLNAYVRREREKQVMCRTLVLVHQILIRIRSLMPTMTNICWQYDGKLNCYLQAASRWNSPVEMDAMEEALRKWFEIVIE</sequence>
<accession>A0A6A4HHT6</accession>
<organism evidence="1 2">
    <name type="scientific">Gymnopus androsaceus JB14</name>
    <dbReference type="NCBI Taxonomy" id="1447944"/>
    <lineage>
        <taxon>Eukaryota</taxon>
        <taxon>Fungi</taxon>
        <taxon>Dikarya</taxon>
        <taxon>Basidiomycota</taxon>
        <taxon>Agaricomycotina</taxon>
        <taxon>Agaricomycetes</taxon>
        <taxon>Agaricomycetidae</taxon>
        <taxon>Agaricales</taxon>
        <taxon>Marasmiineae</taxon>
        <taxon>Omphalotaceae</taxon>
        <taxon>Gymnopus</taxon>
    </lineage>
</organism>
<evidence type="ECO:0008006" key="3">
    <source>
        <dbReference type="Google" id="ProtNLM"/>
    </source>
</evidence>
<evidence type="ECO:0000313" key="2">
    <source>
        <dbReference type="Proteomes" id="UP000799118"/>
    </source>
</evidence>
<proteinExistence type="predicted"/>
<reference evidence="1" key="1">
    <citation type="journal article" date="2019" name="Environ. Microbiol.">
        <title>Fungal ecological strategies reflected in gene transcription - a case study of two litter decomposers.</title>
        <authorList>
            <person name="Barbi F."/>
            <person name="Kohler A."/>
            <person name="Barry K."/>
            <person name="Baskaran P."/>
            <person name="Daum C."/>
            <person name="Fauchery L."/>
            <person name="Ihrmark K."/>
            <person name="Kuo A."/>
            <person name="LaButti K."/>
            <person name="Lipzen A."/>
            <person name="Morin E."/>
            <person name="Grigoriev I.V."/>
            <person name="Henrissat B."/>
            <person name="Lindahl B."/>
            <person name="Martin F."/>
        </authorList>
    </citation>
    <scope>NUCLEOTIDE SEQUENCE</scope>
    <source>
        <strain evidence="1">JB14</strain>
    </source>
</reference>
<keyword evidence="2" id="KW-1185">Reference proteome</keyword>
<gene>
    <name evidence="1" type="ORF">BT96DRAFT_921987</name>
</gene>
<protein>
    <recommendedName>
        <fullName evidence="3">CoA-dependent acyltransferase</fullName>
    </recommendedName>
</protein>
<dbReference type="OrthoDB" id="3252971at2759"/>
<name>A0A6A4HHT6_9AGAR</name>
<evidence type="ECO:0000313" key="1">
    <source>
        <dbReference type="EMBL" id="KAE9396727.1"/>
    </source>
</evidence>
<dbReference type="AlphaFoldDB" id="A0A6A4HHT6"/>
<dbReference type="Proteomes" id="UP000799118">
    <property type="component" value="Unassembled WGS sequence"/>
</dbReference>